<dbReference type="PANTHER" id="PTHR34978:SF3">
    <property type="entry name" value="SLR0241 PROTEIN"/>
    <property type="match status" value="1"/>
</dbReference>
<keyword evidence="5" id="KW-1185">Reference proteome</keyword>
<evidence type="ECO:0000256" key="2">
    <source>
        <dbReference type="SAM" id="Phobius"/>
    </source>
</evidence>
<dbReference type="InterPro" id="IPR052173">
    <property type="entry name" value="Beta-lactam_resp_regulator"/>
</dbReference>
<evidence type="ECO:0000313" key="5">
    <source>
        <dbReference type="Proteomes" id="UP000593765"/>
    </source>
</evidence>
<dbReference type="Gene3D" id="3.30.2010.10">
    <property type="entry name" value="Metalloproteases ('zincins'), catalytic domain"/>
    <property type="match status" value="1"/>
</dbReference>
<protein>
    <recommendedName>
        <fullName evidence="3">Peptidase M56 domain-containing protein</fullName>
    </recommendedName>
</protein>
<dbReference type="InterPro" id="IPR008756">
    <property type="entry name" value="Peptidase_M56"/>
</dbReference>
<dbReference type="KEGG" id="hbs:IPV69_22910"/>
<accession>A0A7M2WV00</accession>
<evidence type="ECO:0000256" key="1">
    <source>
        <dbReference type="SAM" id="Coils"/>
    </source>
</evidence>
<feature type="transmembrane region" description="Helical" evidence="2">
    <location>
        <begin position="127"/>
        <end position="147"/>
    </location>
</feature>
<dbReference type="CDD" id="cd07341">
    <property type="entry name" value="M56_BlaR1_MecR1_like"/>
    <property type="match status" value="1"/>
</dbReference>
<feature type="domain" description="Peptidase M56" evidence="3">
    <location>
        <begin position="102"/>
        <end position="323"/>
    </location>
</feature>
<evidence type="ECO:0000313" key="4">
    <source>
        <dbReference type="EMBL" id="QOV89042.1"/>
    </source>
</evidence>
<dbReference type="Pfam" id="PF05569">
    <property type="entry name" value="Peptidase_M56"/>
    <property type="match status" value="1"/>
</dbReference>
<gene>
    <name evidence="4" type="ORF">IPV69_22910</name>
</gene>
<dbReference type="PANTHER" id="PTHR34978">
    <property type="entry name" value="POSSIBLE SENSOR-TRANSDUCER PROTEIN BLAR"/>
    <property type="match status" value="1"/>
</dbReference>
<feature type="transmembrane region" description="Helical" evidence="2">
    <location>
        <begin position="50"/>
        <end position="71"/>
    </location>
</feature>
<reference evidence="4 5" key="1">
    <citation type="submission" date="2020-10" db="EMBL/GenBank/DDBJ databases">
        <title>Wide distribution of Phycisphaera-like planctomycetes from WD2101 soil group in peatlands and genome analysis of the first cultivated representative.</title>
        <authorList>
            <person name="Dedysh S.N."/>
            <person name="Beletsky A.V."/>
            <person name="Ivanova A."/>
            <person name="Kulichevskaya I.S."/>
            <person name="Suzina N.E."/>
            <person name="Philippov D.A."/>
            <person name="Rakitin A.L."/>
            <person name="Mardanov A.V."/>
            <person name="Ravin N.V."/>
        </authorList>
    </citation>
    <scope>NUCLEOTIDE SEQUENCE [LARGE SCALE GENOMIC DNA]</scope>
    <source>
        <strain evidence="4 5">M1803</strain>
    </source>
</reference>
<keyword evidence="1" id="KW-0175">Coiled coil</keyword>
<dbReference type="AlphaFoldDB" id="A0A7M2WV00"/>
<dbReference type="Proteomes" id="UP000593765">
    <property type="component" value="Chromosome"/>
</dbReference>
<evidence type="ECO:0000259" key="3">
    <source>
        <dbReference type="Pfam" id="PF05569"/>
    </source>
</evidence>
<organism evidence="4 5">
    <name type="scientific">Humisphaera borealis</name>
    <dbReference type="NCBI Taxonomy" id="2807512"/>
    <lineage>
        <taxon>Bacteria</taxon>
        <taxon>Pseudomonadati</taxon>
        <taxon>Planctomycetota</taxon>
        <taxon>Phycisphaerae</taxon>
        <taxon>Tepidisphaerales</taxon>
        <taxon>Tepidisphaeraceae</taxon>
        <taxon>Humisphaera</taxon>
    </lineage>
</organism>
<feature type="transmembrane region" description="Helical" evidence="2">
    <location>
        <begin position="15"/>
        <end position="38"/>
    </location>
</feature>
<keyword evidence="2" id="KW-0472">Membrane</keyword>
<dbReference type="RefSeq" id="WP_206292055.1">
    <property type="nucleotide sequence ID" value="NZ_CP063458.1"/>
</dbReference>
<sequence length="871" mass="94254">MSWPTTDALLSTDQALFAVSLSLAVIVAGGLGLGLAWLTRRRPAPLRYGLMLSSLGIAVLSPLLTVISQQAKLGWLRVTPPDVAPAVHAAEHLPASAAFDGETLPPAVSAKVVAVAPSMPAIPWTRVIATALIAVWILGALISLWRIGWGVVRLRRFILTLRPCEDRAATALLRRAAELLALRRRPAMLVSDALPVPMVIGLRRPIVVLPAQLPRRLDTEKLEAVLLHETAHIAHGDLWVGLFQRLAGAAFWWCPLIHSLNRRISDLREDICDNYVLNVQGDGLKLAEVLVDLAELAQSRHWKPFVCAMGAIDERPGLERRITRLLQRRNTMTRMNRMALVGTLGSGLLIGGAILATTVRAADEAKPADDTAASKPATGAATMLSAPDFWEKTGADTRHDFSAETANEIRRVAADKATSVLLRVRAMKLACDLAGDSRSAPTLSAEDVRTALSSAMSHLEKNLADETIGKFAAEMGFTHVIVSPKTNDDGTWVLIESIDEARRGGLNIRVDRKTSKVTKVDHWGKVTERLVPPAAEAADQPFTAKIALRQTDAAKTTTTLQATLKGTAGKPWQSQLSGKLKQTVDLTIVALPQTQPQQYSAAFKITEGDNILSAPRLTVLDNQAGSVTIQMQDGSELSIEVTIASGRLADRAIGHAPAAAVVPAPRFVDTEEIKVAMREAARRLLELDQQIEVARQSLLEGHPKLVALKQQAASLRGQLDAMKGQMQTSVALEPAAAQAPKVRATENTFVVRTAELELVRARVRASMLDADEQTRRRGEAQLSDIDVQQAELNVVQARTRYETATGTRYDLRRAELELARAKATAAATGADESTRKKIAAQLADIDVQLAELVVERARLQYETGIGGKGER</sequence>
<keyword evidence="2" id="KW-1133">Transmembrane helix</keyword>
<dbReference type="EMBL" id="CP063458">
    <property type="protein sequence ID" value="QOV89042.1"/>
    <property type="molecule type" value="Genomic_DNA"/>
</dbReference>
<feature type="coiled-coil region" evidence="1">
    <location>
        <begin position="677"/>
        <end position="725"/>
    </location>
</feature>
<name>A0A7M2WV00_9BACT</name>
<proteinExistence type="predicted"/>
<keyword evidence="2" id="KW-0812">Transmembrane</keyword>
<feature type="transmembrane region" description="Helical" evidence="2">
    <location>
        <begin position="338"/>
        <end position="359"/>
    </location>
</feature>